<gene>
    <name evidence="1" type="ORF">I79_026230</name>
</gene>
<dbReference type="EMBL" id="JH057080">
    <property type="protein sequence ID" value="EGV91162.1"/>
    <property type="molecule type" value="Genomic_DNA"/>
</dbReference>
<evidence type="ECO:0000313" key="1">
    <source>
        <dbReference type="EMBL" id="EGV91162.1"/>
    </source>
</evidence>
<name>G3IQB9_CRIGR</name>
<dbReference type="Proteomes" id="UP000001075">
    <property type="component" value="Unassembled WGS sequence"/>
</dbReference>
<evidence type="ECO:0000313" key="2">
    <source>
        <dbReference type="Proteomes" id="UP000001075"/>
    </source>
</evidence>
<proteinExistence type="predicted"/>
<protein>
    <submittedName>
        <fullName evidence="1">Uncharacterized protein</fullName>
    </submittedName>
</protein>
<dbReference type="AlphaFoldDB" id="G3IQB9"/>
<organism evidence="1 2">
    <name type="scientific">Cricetulus griseus</name>
    <name type="common">Chinese hamster</name>
    <name type="synonym">Cricetulus barabensis griseus</name>
    <dbReference type="NCBI Taxonomy" id="10029"/>
    <lineage>
        <taxon>Eukaryota</taxon>
        <taxon>Metazoa</taxon>
        <taxon>Chordata</taxon>
        <taxon>Craniata</taxon>
        <taxon>Vertebrata</taxon>
        <taxon>Euteleostomi</taxon>
        <taxon>Mammalia</taxon>
        <taxon>Eutheria</taxon>
        <taxon>Euarchontoglires</taxon>
        <taxon>Glires</taxon>
        <taxon>Rodentia</taxon>
        <taxon>Myomorpha</taxon>
        <taxon>Muroidea</taxon>
        <taxon>Cricetidae</taxon>
        <taxon>Cricetinae</taxon>
        <taxon>Cricetulus</taxon>
    </lineage>
</organism>
<reference evidence="2" key="1">
    <citation type="journal article" date="2011" name="Nat. Biotechnol.">
        <title>The genomic sequence of the Chinese hamster ovary (CHO)-K1 cell line.</title>
        <authorList>
            <person name="Xu X."/>
            <person name="Nagarajan H."/>
            <person name="Lewis N.E."/>
            <person name="Pan S."/>
            <person name="Cai Z."/>
            <person name="Liu X."/>
            <person name="Chen W."/>
            <person name="Xie M."/>
            <person name="Wang W."/>
            <person name="Hammond S."/>
            <person name="Andersen M.R."/>
            <person name="Neff N."/>
            <person name="Passarelli B."/>
            <person name="Koh W."/>
            <person name="Fan H.C."/>
            <person name="Wang J."/>
            <person name="Gui Y."/>
            <person name="Lee K.H."/>
            <person name="Betenbaugh M.J."/>
            <person name="Quake S.R."/>
            <person name="Famili I."/>
            <person name="Palsson B.O."/>
            <person name="Wang J."/>
        </authorList>
    </citation>
    <scope>NUCLEOTIDE SEQUENCE [LARGE SCALE GENOMIC DNA]</scope>
    <source>
        <strain evidence="2">CHO K1 cell line</strain>
    </source>
</reference>
<accession>G3IQB9</accession>
<sequence length="82" mass="8870">MNRSVNNNTRTAQTEQTVLPQLTVQLSGALVLTENSCHEAGQGSPVSADVRFSVVENTKQGSYGVINLRGAIFRNPIVQRTV</sequence>
<dbReference type="InParanoid" id="G3IQB9"/>